<evidence type="ECO:0000313" key="5">
    <source>
        <dbReference type="EMBL" id="UEX90522.1"/>
    </source>
</evidence>
<dbReference type="SUPFAM" id="SSF53697">
    <property type="entry name" value="SIS domain"/>
    <property type="match status" value="1"/>
</dbReference>
<name>A0ABY3PE00_9STAP</name>
<dbReference type="InterPro" id="IPR005486">
    <property type="entry name" value="Glucokinase_regulatory_CS"/>
</dbReference>
<feature type="active site" evidence="3">
    <location>
        <position position="112"/>
    </location>
</feature>
<evidence type="ECO:0000256" key="3">
    <source>
        <dbReference type="HAMAP-Rule" id="MF_00068"/>
    </source>
</evidence>
<comment type="miscellaneous">
    <text evidence="3">A lyase-type mechanism (elimination/hydration) is suggested for the cleavage of the lactyl ether bond of MurNAc 6-phosphate, with the formation of an alpha,beta-unsaturated aldehyde intermediate with (E)-stereochemistry, followed by the syn addition of water to give product.</text>
</comment>
<comment type="subunit">
    <text evidence="3">Homodimer.</text>
</comment>
<dbReference type="CDD" id="cd05007">
    <property type="entry name" value="SIS_Etherase"/>
    <property type="match status" value="1"/>
</dbReference>
<gene>
    <name evidence="3 5" type="primary">murQ</name>
    <name evidence="5" type="ORF">LN051_02315</name>
</gene>
<dbReference type="GO" id="GO:0016829">
    <property type="term" value="F:lyase activity"/>
    <property type="evidence" value="ECO:0007669"/>
    <property type="project" value="UniProtKB-KW"/>
</dbReference>
<dbReference type="PROSITE" id="PS51464">
    <property type="entry name" value="SIS"/>
    <property type="match status" value="1"/>
</dbReference>
<dbReference type="RefSeq" id="WP_229293018.1">
    <property type="nucleotide sequence ID" value="NZ_CP086654.1"/>
</dbReference>
<dbReference type="Pfam" id="PF22645">
    <property type="entry name" value="GKRP_SIS_N"/>
    <property type="match status" value="1"/>
</dbReference>
<dbReference type="InterPro" id="IPR001347">
    <property type="entry name" value="SIS_dom"/>
</dbReference>
<reference evidence="5 6" key="1">
    <citation type="journal article" date="2022" name="Pathogens">
        <title>Staphylococcus ratti sp. nov. Isolated from a Lab Rat.</title>
        <authorList>
            <person name="Kovarovic V."/>
            <person name="Sedlacek I."/>
            <person name="Petras P."/>
            <person name="Kralova S."/>
            <person name="Maslanova I."/>
            <person name="Svec P."/>
            <person name="Neumann-Schaal M."/>
            <person name="Botka T."/>
            <person name="Gelbicova T."/>
            <person name="Stankova E."/>
            <person name="Doskar J."/>
            <person name="Pantucek R."/>
        </authorList>
    </citation>
    <scope>NUCLEOTIDE SEQUENCE [LARGE SCALE GENOMIC DNA]</scope>
    <source>
        <strain evidence="5 6">CCM 9025</strain>
    </source>
</reference>
<dbReference type="Proteomes" id="UP001197626">
    <property type="component" value="Chromosome"/>
</dbReference>
<evidence type="ECO:0000256" key="2">
    <source>
        <dbReference type="ARBA" id="ARBA00023277"/>
    </source>
</evidence>
<dbReference type="EMBL" id="CP086654">
    <property type="protein sequence ID" value="UEX90522.1"/>
    <property type="molecule type" value="Genomic_DNA"/>
</dbReference>
<dbReference type="NCBIfam" id="NF009222">
    <property type="entry name" value="PRK12570.1"/>
    <property type="match status" value="1"/>
</dbReference>
<accession>A0ABY3PE00</accession>
<dbReference type="InterPro" id="IPR046348">
    <property type="entry name" value="SIS_dom_sf"/>
</dbReference>
<dbReference type="InterPro" id="IPR040190">
    <property type="entry name" value="MURQ/GCKR"/>
</dbReference>
<dbReference type="EC" id="4.2.1.126" evidence="3"/>
<comment type="pathway">
    <text evidence="3">Amino-sugar metabolism; N-acetylmuramate degradation.</text>
</comment>
<evidence type="ECO:0000256" key="1">
    <source>
        <dbReference type="ARBA" id="ARBA00023239"/>
    </source>
</evidence>
<comment type="function">
    <text evidence="3">Specifically catalyzes the cleavage of the D-lactyl ether substituent of MurNAc 6-phosphate, producing GlcNAc 6-phosphate and D-lactate.</text>
</comment>
<protein>
    <recommendedName>
        <fullName evidence="3">N-acetylmuramic acid 6-phosphate etherase</fullName>
        <shortName evidence="3">MurNAc-6-P etherase</shortName>
        <ecNumber evidence="3">4.2.1.126</ecNumber>
    </recommendedName>
    <alternativeName>
        <fullName evidence="3">N-acetylmuramic acid 6-phosphate hydrolase</fullName>
    </alternativeName>
    <alternativeName>
        <fullName evidence="3">N-acetylmuramic acid 6-phosphate lyase</fullName>
    </alternativeName>
</protein>
<evidence type="ECO:0000259" key="4">
    <source>
        <dbReference type="PROSITE" id="PS51464"/>
    </source>
</evidence>
<proteinExistence type="inferred from homology"/>
<dbReference type="Pfam" id="PF20741">
    <property type="entry name" value="GKRP-like_C"/>
    <property type="match status" value="1"/>
</dbReference>
<dbReference type="NCBIfam" id="TIGR00274">
    <property type="entry name" value="N-acetylmuramic acid 6-phosphate etherase"/>
    <property type="match status" value="1"/>
</dbReference>
<keyword evidence="6" id="KW-1185">Reference proteome</keyword>
<feature type="domain" description="SIS" evidence="4">
    <location>
        <begin position="53"/>
        <end position="216"/>
    </location>
</feature>
<keyword evidence="1 3" id="KW-0456">Lyase</keyword>
<dbReference type="Gene3D" id="3.40.50.10490">
    <property type="entry name" value="Glucose-6-phosphate isomerase like protein, domain 1"/>
    <property type="match status" value="1"/>
</dbReference>
<dbReference type="Gene3D" id="1.10.8.1080">
    <property type="match status" value="1"/>
</dbReference>
<dbReference type="InterPro" id="IPR005488">
    <property type="entry name" value="Etherase_MurQ"/>
</dbReference>
<sequence length="297" mass="32527">MKKMSTETRHHQSEHLDDMSSLEILQLMNTEDQTLPALIASQLTSIEKAIGLTTHAYRHGAKVIYIGAGTSGRLGILDAAELVPTFNADPKRYFGLIAGGSNAMTQAVEGAEDHTDQGMLDLQQVHLTSNDVVIGIAASGRTPYVIGALSYAQNIGCQTVAISCNTHSKISAHADIPIEIPVGPEILTGSTRLKAGTAQKMILNMISTVTMIRVGKVYDNLMIDVQATNEKLIRRAIDIIQTITQLNTQESLQLYETAQRQIKPAIVMHFKALPYREAQQLLQRHHGNIKDILKKNN</sequence>
<organism evidence="5 6">
    <name type="scientific">Staphylococcus ratti</name>
    <dbReference type="NCBI Taxonomy" id="2892440"/>
    <lineage>
        <taxon>Bacteria</taxon>
        <taxon>Bacillati</taxon>
        <taxon>Bacillota</taxon>
        <taxon>Bacilli</taxon>
        <taxon>Bacillales</taxon>
        <taxon>Staphylococcaceae</taxon>
        <taxon>Staphylococcus</taxon>
    </lineage>
</organism>
<comment type="similarity">
    <text evidence="3">Belongs to the GCKR-like family. MurNAc-6-P etherase subfamily.</text>
</comment>
<keyword evidence="2 3" id="KW-0119">Carbohydrate metabolism</keyword>
<dbReference type="PANTHER" id="PTHR10088">
    <property type="entry name" value="GLUCOKINASE REGULATORY PROTEIN"/>
    <property type="match status" value="1"/>
</dbReference>
<feature type="active site" description="Proton donor" evidence="3">
    <location>
        <position position="81"/>
    </location>
</feature>
<dbReference type="PANTHER" id="PTHR10088:SF4">
    <property type="entry name" value="GLUCOKINASE REGULATORY PROTEIN"/>
    <property type="match status" value="1"/>
</dbReference>
<dbReference type="HAMAP" id="MF_00068">
    <property type="entry name" value="MurQ"/>
    <property type="match status" value="1"/>
</dbReference>
<dbReference type="NCBIfam" id="NF003915">
    <property type="entry name" value="PRK05441.1"/>
    <property type="match status" value="1"/>
</dbReference>
<evidence type="ECO:0000313" key="6">
    <source>
        <dbReference type="Proteomes" id="UP001197626"/>
    </source>
</evidence>
<comment type="catalytic activity">
    <reaction evidence="3">
        <text>N-acetyl-D-muramate 6-phosphate + H2O = N-acetyl-D-glucosamine 6-phosphate + (R)-lactate</text>
        <dbReference type="Rhea" id="RHEA:26410"/>
        <dbReference type="ChEBI" id="CHEBI:15377"/>
        <dbReference type="ChEBI" id="CHEBI:16004"/>
        <dbReference type="ChEBI" id="CHEBI:57513"/>
        <dbReference type="ChEBI" id="CHEBI:58722"/>
        <dbReference type="EC" id="4.2.1.126"/>
    </reaction>
</comment>
<dbReference type="PROSITE" id="PS01272">
    <property type="entry name" value="GCKR"/>
    <property type="match status" value="1"/>
</dbReference>